<dbReference type="CDD" id="cd03424">
    <property type="entry name" value="NUDIX_ADPRase_Nudt5_UGPPase_Nudt14"/>
    <property type="match status" value="1"/>
</dbReference>
<dbReference type="EMBL" id="CP012670">
    <property type="protein sequence ID" value="AUX27051.1"/>
    <property type="molecule type" value="Genomic_DNA"/>
</dbReference>
<feature type="domain" description="Nudix hydrolase" evidence="8">
    <location>
        <begin position="54"/>
        <end position="213"/>
    </location>
</feature>
<name>A0A4P2QCE3_SORCE</name>
<comment type="similarity">
    <text evidence="3">Belongs to the Nudix hydrolase family. NudK subfamily.</text>
</comment>
<evidence type="ECO:0000313" key="9">
    <source>
        <dbReference type="EMBL" id="AUX27051.1"/>
    </source>
</evidence>
<dbReference type="InterPro" id="IPR000086">
    <property type="entry name" value="NUDIX_hydrolase_dom"/>
</dbReference>
<evidence type="ECO:0000256" key="2">
    <source>
        <dbReference type="ARBA" id="ARBA00001946"/>
    </source>
</evidence>
<dbReference type="SUPFAM" id="SSF55811">
    <property type="entry name" value="Nudix"/>
    <property type="match status" value="1"/>
</dbReference>
<evidence type="ECO:0000313" key="10">
    <source>
        <dbReference type="Proteomes" id="UP000295781"/>
    </source>
</evidence>
<dbReference type="GO" id="GO:0016787">
    <property type="term" value="F:hydrolase activity"/>
    <property type="evidence" value="ECO:0007669"/>
    <property type="project" value="UniProtKB-KW"/>
</dbReference>
<organism evidence="9 10">
    <name type="scientific">Sorangium cellulosum</name>
    <name type="common">Polyangium cellulosum</name>
    <dbReference type="NCBI Taxonomy" id="56"/>
    <lineage>
        <taxon>Bacteria</taxon>
        <taxon>Pseudomonadati</taxon>
        <taxon>Myxococcota</taxon>
        <taxon>Polyangia</taxon>
        <taxon>Polyangiales</taxon>
        <taxon>Polyangiaceae</taxon>
        <taxon>Sorangium</taxon>
    </lineage>
</organism>
<comment type="catalytic activity">
    <reaction evidence="1">
        <text>GDP-alpha-D-mannose + H2O = alpha-D-mannose 1-phosphate + GMP + 2 H(+)</text>
        <dbReference type="Rhea" id="RHEA:27978"/>
        <dbReference type="ChEBI" id="CHEBI:15377"/>
        <dbReference type="ChEBI" id="CHEBI:15378"/>
        <dbReference type="ChEBI" id="CHEBI:57527"/>
        <dbReference type="ChEBI" id="CHEBI:58115"/>
        <dbReference type="ChEBI" id="CHEBI:58409"/>
    </reaction>
</comment>
<dbReference type="Gene3D" id="3.90.79.10">
    <property type="entry name" value="Nucleoside Triphosphate Pyrophosphohydrolase"/>
    <property type="match status" value="1"/>
</dbReference>
<dbReference type="PANTHER" id="PTHR11839:SF18">
    <property type="entry name" value="NUDIX HYDROLASE DOMAIN-CONTAINING PROTEIN"/>
    <property type="match status" value="1"/>
</dbReference>
<dbReference type="GO" id="GO:0019693">
    <property type="term" value="P:ribose phosphate metabolic process"/>
    <property type="evidence" value="ECO:0007669"/>
    <property type="project" value="TreeGrafter"/>
</dbReference>
<evidence type="ECO:0000256" key="6">
    <source>
        <dbReference type="ARBA" id="ARBA00032162"/>
    </source>
</evidence>
<accession>A0A4P2QCE3</accession>
<gene>
    <name evidence="9" type="primary">nudF</name>
    <name evidence="9" type="ORF">SOCEGT47_076300</name>
</gene>
<dbReference type="PANTHER" id="PTHR11839">
    <property type="entry name" value="UDP/ADP-SUGAR PYROPHOSPHATASE"/>
    <property type="match status" value="1"/>
</dbReference>
<dbReference type="OrthoDB" id="9806150at2"/>
<dbReference type="Pfam" id="PF00293">
    <property type="entry name" value="NUDIX"/>
    <property type="match status" value="1"/>
</dbReference>
<evidence type="ECO:0000256" key="3">
    <source>
        <dbReference type="ARBA" id="ARBA00007275"/>
    </source>
</evidence>
<dbReference type="GO" id="GO:0006753">
    <property type="term" value="P:nucleoside phosphate metabolic process"/>
    <property type="evidence" value="ECO:0007669"/>
    <property type="project" value="TreeGrafter"/>
</dbReference>
<dbReference type="AlphaFoldDB" id="A0A4P2QCE3"/>
<comment type="cofactor">
    <cofactor evidence="2">
        <name>Mg(2+)</name>
        <dbReference type="ChEBI" id="CHEBI:18420"/>
    </cofactor>
</comment>
<evidence type="ECO:0000256" key="4">
    <source>
        <dbReference type="ARBA" id="ARBA00016377"/>
    </source>
</evidence>
<evidence type="ECO:0000256" key="1">
    <source>
        <dbReference type="ARBA" id="ARBA00000847"/>
    </source>
</evidence>
<dbReference type="Proteomes" id="UP000295781">
    <property type="component" value="Chromosome"/>
</dbReference>
<dbReference type="InterPro" id="IPR015797">
    <property type="entry name" value="NUDIX_hydrolase-like_dom_sf"/>
</dbReference>
<evidence type="ECO:0000259" key="8">
    <source>
        <dbReference type="PROSITE" id="PS51462"/>
    </source>
</evidence>
<proteinExistence type="inferred from homology"/>
<keyword evidence="5" id="KW-0378">Hydrolase</keyword>
<sequence>MPLPPFPKLALKLVQTIPSLDPPGFLNVRRQVFRVEFPDGSLSEPFTYDSVDRERLDAVVIAPHHRGADGRRHVFLRSALRPPAATRPPAVWPVPEGPALGALWELPAGLVEVDERSPEGLRRSAARELLEEVGFDVDPAALRELGPPSFPAPGMVGERHFYFHVEVDLARQGTPLEDGSPLERFAVVTSVPLDAAIELTRRGVIEDAKTEVALRRLAEL</sequence>
<reference evidence="9 10" key="1">
    <citation type="submission" date="2015-09" db="EMBL/GenBank/DDBJ databases">
        <title>Sorangium comparison.</title>
        <authorList>
            <person name="Zaburannyi N."/>
            <person name="Bunk B."/>
            <person name="Overmann J."/>
            <person name="Mueller R."/>
        </authorList>
    </citation>
    <scope>NUCLEOTIDE SEQUENCE [LARGE SCALE GENOMIC DNA]</scope>
    <source>
        <strain evidence="9 10">So ceGT47</strain>
    </source>
</reference>
<dbReference type="PROSITE" id="PS51462">
    <property type="entry name" value="NUDIX"/>
    <property type="match status" value="1"/>
</dbReference>
<protein>
    <recommendedName>
        <fullName evidence="4">GDP-mannose pyrophosphatase</fullName>
    </recommendedName>
    <alternativeName>
        <fullName evidence="6">GDP-mannose hydrolase</fullName>
    </alternativeName>
    <alternativeName>
        <fullName evidence="7">GDPMK</fullName>
    </alternativeName>
</protein>
<evidence type="ECO:0000256" key="5">
    <source>
        <dbReference type="ARBA" id="ARBA00022801"/>
    </source>
</evidence>
<evidence type="ECO:0000256" key="7">
    <source>
        <dbReference type="ARBA" id="ARBA00032272"/>
    </source>
</evidence>
<dbReference type="RefSeq" id="WP_129355070.1">
    <property type="nucleotide sequence ID" value="NZ_CP012670.1"/>
</dbReference>